<sequence>MLCYAGQAYDIEKTKHMRTFYASEYRLIIFQQIEHFISTFQYSSFYKDH</sequence>
<name>D4XNC2_ACIHA</name>
<protein>
    <submittedName>
        <fullName evidence="1">Uncharacterized protein</fullName>
    </submittedName>
</protein>
<dbReference type="AlphaFoldDB" id="D4XNC2"/>
<dbReference type="HOGENOM" id="CLU_3131204_0_0_6"/>
<evidence type="ECO:0000313" key="2">
    <source>
        <dbReference type="Proteomes" id="UP000003085"/>
    </source>
</evidence>
<dbReference type="EMBL" id="ADMT01000116">
    <property type="protein sequence ID" value="EFF83309.1"/>
    <property type="molecule type" value="Genomic_DNA"/>
</dbReference>
<proteinExistence type="predicted"/>
<reference evidence="2" key="1">
    <citation type="submission" date="2010-03" db="EMBL/GenBank/DDBJ databases">
        <title>Complete sequence of Mobiluncus curtisii ATCC 43063.</title>
        <authorList>
            <person name="Muzny D."/>
            <person name="Qin X."/>
            <person name="Deng J."/>
            <person name="Jiang H."/>
            <person name="Liu Y."/>
            <person name="Qu J."/>
            <person name="Song X.-Z."/>
            <person name="Zhang L."/>
            <person name="Thornton R."/>
            <person name="Coyle M."/>
            <person name="Francisco L."/>
            <person name="Jackson L."/>
            <person name="Javaid M."/>
            <person name="Korchina V."/>
            <person name="Kovar C."/>
            <person name="Mata R."/>
            <person name="Mathew T."/>
            <person name="Ngo R."/>
            <person name="Nguyen L."/>
            <person name="Nguyen N."/>
            <person name="Okwuonu G."/>
            <person name="Ongeri F."/>
            <person name="Pham C."/>
            <person name="Simmons D."/>
            <person name="Wilczek-Boney K."/>
            <person name="Hale W."/>
            <person name="Jakkamsetti A."/>
            <person name="Pham P."/>
            <person name="Ruth R."/>
            <person name="San Lucas F."/>
            <person name="Warren J."/>
            <person name="Zhang J."/>
            <person name="Zhao Z."/>
            <person name="Zhou C."/>
            <person name="Zhu D."/>
            <person name="Lee S."/>
            <person name="Bess C."/>
            <person name="Blankenburg K."/>
            <person name="Forbes L."/>
            <person name="Fu Q."/>
            <person name="Gubbala S."/>
            <person name="Hirani K."/>
            <person name="Jayaseelan J.C."/>
            <person name="Lara F."/>
            <person name="Munidasa M."/>
            <person name="Palculict T."/>
            <person name="Patil S."/>
            <person name="Pu L.-L."/>
            <person name="Saada N."/>
            <person name="Tang L."/>
            <person name="Weissenberger G."/>
            <person name="Zhu Y."/>
            <person name="Hemphill L."/>
            <person name="Shang Y."/>
            <person name="Youmans B."/>
            <person name="Ayvaz T."/>
            <person name="Ross M."/>
            <person name="Santibanez J."/>
            <person name="Aqrawi P."/>
            <person name="Gross S."/>
            <person name="Joshi V."/>
            <person name="Fowler G."/>
            <person name="Nazareth L."/>
            <person name="Reid J."/>
            <person name="Worley K."/>
            <person name="Petrosino J."/>
            <person name="Highlander S."/>
            <person name="Gibbs R."/>
            <person name="Gibbs R."/>
        </authorList>
    </citation>
    <scope>NUCLEOTIDE SEQUENCE [LARGE SCALE GENOMIC DNA]</scope>
    <source>
        <strain evidence="2">ATCC 19194</strain>
    </source>
</reference>
<organism evidence="1 2">
    <name type="scientific">Acinetobacter haemolyticus ATCC 19194</name>
    <dbReference type="NCBI Taxonomy" id="707232"/>
    <lineage>
        <taxon>Bacteria</taxon>
        <taxon>Pseudomonadati</taxon>
        <taxon>Pseudomonadota</taxon>
        <taxon>Gammaproteobacteria</taxon>
        <taxon>Moraxellales</taxon>
        <taxon>Moraxellaceae</taxon>
        <taxon>Acinetobacter</taxon>
    </lineage>
</organism>
<dbReference type="Proteomes" id="UP000003085">
    <property type="component" value="Unassembled WGS sequence"/>
</dbReference>
<accession>D4XNC2</accession>
<comment type="caution">
    <text evidence="1">The sequence shown here is derived from an EMBL/GenBank/DDBJ whole genome shotgun (WGS) entry which is preliminary data.</text>
</comment>
<evidence type="ECO:0000313" key="1">
    <source>
        <dbReference type="EMBL" id="EFF83309.1"/>
    </source>
</evidence>
<gene>
    <name evidence="1" type="ORF">HMP0015_1214</name>
</gene>